<organism evidence="2 3">
    <name type="scientific">Rhizobium multihospitium</name>
    <dbReference type="NCBI Taxonomy" id="410764"/>
    <lineage>
        <taxon>Bacteria</taxon>
        <taxon>Pseudomonadati</taxon>
        <taxon>Pseudomonadota</taxon>
        <taxon>Alphaproteobacteria</taxon>
        <taxon>Hyphomicrobiales</taxon>
        <taxon>Rhizobiaceae</taxon>
        <taxon>Rhizobium/Agrobacterium group</taxon>
        <taxon>Rhizobium</taxon>
    </lineage>
</organism>
<evidence type="ECO:0000313" key="3">
    <source>
        <dbReference type="Proteomes" id="UP000199101"/>
    </source>
</evidence>
<keyword evidence="3" id="KW-1185">Reference proteome</keyword>
<name>A0A1C3WI41_9HYPH</name>
<evidence type="ECO:0008006" key="4">
    <source>
        <dbReference type="Google" id="ProtNLM"/>
    </source>
</evidence>
<accession>A0A1C3WI41</accession>
<dbReference type="OrthoDB" id="8398067at2"/>
<feature type="region of interest" description="Disordered" evidence="1">
    <location>
        <begin position="73"/>
        <end position="93"/>
    </location>
</feature>
<gene>
    <name evidence="2" type="ORF">GA0061103_5525</name>
</gene>
<sequence length="93" mass="10358">MADILVRDMSESLKRELSDEAKRAGHSLSEEIKIQVRKGLNATRLENVAKAGSTLGQLRSAFAGLALSDEEHRDFMSATDEARRREAERRGSE</sequence>
<dbReference type="GO" id="GO:0006355">
    <property type="term" value="P:regulation of DNA-templated transcription"/>
    <property type="evidence" value="ECO:0007669"/>
    <property type="project" value="InterPro"/>
</dbReference>
<dbReference type="Proteomes" id="UP000199101">
    <property type="component" value="Unassembled WGS sequence"/>
</dbReference>
<evidence type="ECO:0000256" key="1">
    <source>
        <dbReference type="SAM" id="MobiDB-lite"/>
    </source>
</evidence>
<dbReference type="AlphaFoldDB" id="A0A1C3WI41"/>
<dbReference type="InterPro" id="IPR010985">
    <property type="entry name" value="Ribbon_hlx_hlx"/>
</dbReference>
<dbReference type="EMBL" id="FMAG01000005">
    <property type="protein sequence ID" value="SCB39516.1"/>
    <property type="molecule type" value="Genomic_DNA"/>
</dbReference>
<protein>
    <recommendedName>
        <fullName evidence="4">Plasmid stabilization protein</fullName>
    </recommendedName>
</protein>
<dbReference type="RefSeq" id="WP_141694455.1">
    <property type="nucleotide sequence ID" value="NZ_FMAG01000005.1"/>
</dbReference>
<dbReference type="SUPFAM" id="SSF47598">
    <property type="entry name" value="Ribbon-helix-helix"/>
    <property type="match status" value="1"/>
</dbReference>
<dbReference type="STRING" id="410764.GA0061103_5525"/>
<evidence type="ECO:0000313" key="2">
    <source>
        <dbReference type="EMBL" id="SCB39516.1"/>
    </source>
</evidence>
<proteinExistence type="predicted"/>
<reference evidence="3" key="1">
    <citation type="submission" date="2016-08" db="EMBL/GenBank/DDBJ databases">
        <authorList>
            <person name="Varghese N."/>
            <person name="Submissions Spin"/>
        </authorList>
    </citation>
    <scope>NUCLEOTIDE SEQUENCE [LARGE SCALE GENOMIC DNA]</scope>
    <source>
        <strain evidence="3">HAMBI 2975</strain>
    </source>
</reference>